<dbReference type="EMBL" id="BAABCT010000001">
    <property type="protein sequence ID" value="GAA4061665.1"/>
    <property type="molecule type" value="Genomic_DNA"/>
</dbReference>
<accession>A0ABP7V8Z8</accession>
<organism evidence="1 2">
    <name type="scientific">Flavobacterium cheonanense</name>
    <dbReference type="NCBI Taxonomy" id="706183"/>
    <lineage>
        <taxon>Bacteria</taxon>
        <taxon>Pseudomonadati</taxon>
        <taxon>Bacteroidota</taxon>
        <taxon>Flavobacteriia</taxon>
        <taxon>Flavobacteriales</taxon>
        <taxon>Flavobacteriaceae</taxon>
        <taxon>Flavobacterium</taxon>
    </lineage>
</organism>
<sequence>MIDNDNLKIKELVNNVFKEICASKSISGLEKILDKRRVENKYRIKIDDYPKIEFNITIEEIQKLEEESFICKNIFNHNKIGETENTIVKLLYAMAWKNGDLKKIRHIIQGIKNVGESSSEKNDGLVFYQFGKYLTKKEGQPIIDQHVLRAFKVYRTDLNNICDIKKSRNLTTIGKNEKALIIDYKNWLISEAISDELKKETDYAYHIDKILYAVGKKIKFKNNEK</sequence>
<protein>
    <submittedName>
        <fullName evidence="1">Uncharacterized protein</fullName>
    </submittedName>
</protein>
<reference evidence="2" key="1">
    <citation type="journal article" date="2019" name="Int. J. Syst. Evol. Microbiol.">
        <title>The Global Catalogue of Microorganisms (GCM) 10K type strain sequencing project: providing services to taxonomists for standard genome sequencing and annotation.</title>
        <authorList>
            <consortium name="The Broad Institute Genomics Platform"/>
            <consortium name="The Broad Institute Genome Sequencing Center for Infectious Disease"/>
            <person name="Wu L."/>
            <person name="Ma J."/>
        </authorList>
    </citation>
    <scope>NUCLEOTIDE SEQUENCE [LARGE SCALE GENOMIC DNA]</scope>
    <source>
        <strain evidence="2">JCM 17069</strain>
    </source>
</reference>
<evidence type="ECO:0000313" key="1">
    <source>
        <dbReference type="EMBL" id="GAA4061665.1"/>
    </source>
</evidence>
<proteinExistence type="predicted"/>
<dbReference type="RefSeq" id="WP_344815026.1">
    <property type="nucleotide sequence ID" value="NZ_BAABCT010000001.1"/>
</dbReference>
<comment type="caution">
    <text evidence="1">The sequence shown here is derived from an EMBL/GenBank/DDBJ whole genome shotgun (WGS) entry which is preliminary data.</text>
</comment>
<dbReference type="Proteomes" id="UP001500367">
    <property type="component" value="Unassembled WGS sequence"/>
</dbReference>
<name>A0ABP7V8Z8_9FLAO</name>
<keyword evidence="2" id="KW-1185">Reference proteome</keyword>
<gene>
    <name evidence="1" type="ORF">GCM10022389_02640</name>
</gene>
<evidence type="ECO:0000313" key="2">
    <source>
        <dbReference type="Proteomes" id="UP001500367"/>
    </source>
</evidence>